<name>A0A7J7NFR6_9MAGN</name>
<protein>
    <recommendedName>
        <fullName evidence="4">Transposase</fullName>
    </recommendedName>
</protein>
<dbReference type="PANTHER" id="PTHR33018:SF31">
    <property type="entry name" value="TRANSPOSASE, PTTA_EN_SPM, PLANT"/>
    <property type="match status" value="1"/>
</dbReference>
<reference evidence="2 3" key="1">
    <citation type="journal article" date="2020" name="IScience">
        <title>Genome Sequencing of the Endangered Kingdonia uniflora (Circaeasteraceae, Ranunculales) Reveals Potential Mechanisms of Evolutionary Specialization.</title>
        <authorList>
            <person name="Sun Y."/>
            <person name="Deng T."/>
            <person name="Zhang A."/>
            <person name="Moore M.J."/>
            <person name="Landis J.B."/>
            <person name="Lin N."/>
            <person name="Zhang H."/>
            <person name="Zhang X."/>
            <person name="Huang J."/>
            <person name="Zhang X."/>
            <person name="Sun H."/>
            <person name="Wang H."/>
        </authorList>
    </citation>
    <scope>NUCLEOTIDE SEQUENCE [LARGE SCALE GENOMIC DNA]</scope>
    <source>
        <strain evidence="2">TB1705</strain>
        <tissue evidence="2">Leaf</tissue>
    </source>
</reference>
<dbReference type="EMBL" id="JACGCM010000816">
    <property type="protein sequence ID" value="KAF6166026.1"/>
    <property type="molecule type" value="Genomic_DNA"/>
</dbReference>
<accession>A0A7J7NFR6</accession>
<sequence>MAHYNHFDNLQLSGDDSNTVDTGNNFSSNASSKKKIGLSRGSKPLPNGKKKKIDECYGISHVAWFDLKEKIRDAWKRYKCHLNTTLIVGNNPGDVKASPAPEFVPGENWVKFVDYFNSEKFLAKSKRNKENRAKLIAPCTLGRTSMPIIRHKLAVERGVTDEEIGRVEVYIPAHTKKDKTIQCSDVILKLQNTMRKSPKSIQMGPNDAIAQKFSKERKGGTRGMGVGMSISLVEKVGHIVNENEELRFTNNELKFATKKLRKDLDAVAKYIGNIPVISSTDNLPSQQATSSSQRKTSHIDKEYRLVGCPWKIVAHGVIVGVDPTDMRHSVALGDDFYKVAIHDIVDVNALLFRR</sequence>
<gene>
    <name evidence="2" type="ORF">GIB67_012923</name>
</gene>
<evidence type="ECO:0008006" key="4">
    <source>
        <dbReference type="Google" id="ProtNLM"/>
    </source>
</evidence>
<dbReference type="Proteomes" id="UP000541444">
    <property type="component" value="Unassembled WGS sequence"/>
</dbReference>
<dbReference type="Pfam" id="PF03004">
    <property type="entry name" value="Transposase_24"/>
    <property type="match status" value="1"/>
</dbReference>
<evidence type="ECO:0000313" key="2">
    <source>
        <dbReference type="EMBL" id="KAF6166026.1"/>
    </source>
</evidence>
<evidence type="ECO:0000256" key="1">
    <source>
        <dbReference type="SAM" id="MobiDB-lite"/>
    </source>
</evidence>
<evidence type="ECO:0000313" key="3">
    <source>
        <dbReference type="Proteomes" id="UP000541444"/>
    </source>
</evidence>
<comment type="caution">
    <text evidence="2">The sequence shown here is derived from an EMBL/GenBank/DDBJ whole genome shotgun (WGS) entry which is preliminary data.</text>
</comment>
<dbReference type="PANTHER" id="PTHR33018">
    <property type="entry name" value="OS10G0338966 PROTEIN-RELATED"/>
    <property type="match status" value="1"/>
</dbReference>
<keyword evidence="3" id="KW-1185">Reference proteome</keyword>
<feature type="region of interest" description="Disordered" evidence="1">
    <location>
        <begin position="13"/>
        <end position="46"/>
    </location>
</feature>
<dbReference type="OrthoDB" id="1297232at2759"/>
<organism evidence="2 3">
    <name type="scientific">Kingdonia uniflora</name>
    <dbReference type="NCBI Taxonomy" id="39325"/>
    <lineage>
        <taxon>Eukaryota</taxon>
        <taxon>Viridiplantae</taxon>
        <taxon>Streptophyta</taxon>
        <taxon>Embryophyta</taxon>
        <taxon>Tracheophyta</taxon>
        <taxon>Spermatophyta</taxon>
        <taxon>Magnoliopsida</taxon>
        <taxon>Ranunculales</taxon>
        <taxon>Circaeasteraceae</taxon>
        <taxon>Kingdonia</taxon>
    </lineage>
</organism>
<proteinExistence type="predicted"/>
<dbReference type="InterPro" id="IPR004252">
    <property type="entry name" value="Probable_transposase_24"/>
</dbReference>
<dbReference type="AlphaFoldDB" id="A0A7J7NFR6"/>
<feature type="compositionally biased region" description="Polar residues" evidence="1">
    <location>
        <begin position="13"/>
        <end position="23"/>
    </location>
</feature>